<dbReference type="Pfam" id="PF01464">
    <property type="entry name" value="SLT"/>
    <property type="match status" value="1"/>
</dbReference>
<dbReference type="AlphaFoldDB" id="A0A6M2BQ74"/>
<reference evidence="6 7" key="1">
    <citation type="journal article" date="2014" name="Int. J. Syst. Evol. Microbiol.">
        <title>Solimonas terrae sp. nov., isolated from soil.</title>
        <authorList>
            <person name="Kim S.J."/>
            <person name="Moon J.Y."/>
            <person name="Weon H.Y."/>
            <person name="Ahn J.H."/>
            <person name="Chen W.M."/>
            <person name="Kwon S.W."/>
        </authorList>
    </citation>
    <scope>NUCLEOTIDE SEQUENCE [LARGE SCALE GENOMIC DNA]</scope>
    <source>
        <strain evidence="6 7">KIS83-12</strain>
    </source>
</reference>
<dbReference type="InterPro" id="IPR037061">
    <property type="entry name" value="Lytic_TGlycoase_superhlx_L_sf"/>
</dbReference>
<feature type="domain" description="Transglycosylase SLT" evidence="4">
    <location>
        <begin position="485"/>
        <end position="590"/>
    </location>
</feature>
<proteinExistence type="inferred from homology"/>
<protein>
    <submittedName>
        <fullName evidence="6">Lytic transglycosylase domain-containing protein</fullName>
    </submittedName>
</protein>
<dbReference type="SUPFAM" id="SSF48435">
    <property type="entry name" value="Bacterial muramidases"/>
    <property type="match status" value="1"/>
</dbReference>
<dbReference type="EMBL" id="JAAMOW010000004">
    <property type="protein sequence ID" value="NGY04762.1"/>
    <property type="molecule type" value="Genomic_DNA"/>
</dbReference>
<dbReference type="PANTHER" id="PTHR37423">
    <property type="entry name" value="SOLUBLE LYTIC MUREIN TRANSGLYCOSYLASE-RELATED"/>
    <property type="match status" value="1"/>
</dbReference>
<dbReference type="GO" id="GO:0004553">
    <property type="term" value="F:hydrolase activity, hydrolyzing O-glycosyl compounds"/>
    <property type="evidence" value="ECO:0007669"/>
    <property type="project" value="InterPro"/>
</dbReference>
<dbReference type="CDD" id="cd13401">
    <property type="entry name" value="Slt70-like"/>
    <property type="match status" value="1"/>
</dbReference>
<dbReference type="Pfam" id="PF14718">
    <property type="entry name" value="SLT_L"/>
    <property type="match status" value="1"/>
</dbReference>
<dbReference type="InterPro" id="IPR012289">
    <property type="entry name" value="Lytic_TGlycosylase_superhlx_L"/>
</dbReference>
<feature type="domain" description="Lytic transglycosylase superhelical linker" evidence="5">
    <location>
        <begin position="407"/>
        <end position="464"/>
    </location>
</feature>
<evidence type="ECO:0000256" key="3">
    <source>
        <dbReference type="SAM" id="SignalP"/>
    </source>
</evidence>
<keyword evidence="7" id="KW-1185">Reference proteome</keyword>
<evidence type="ECO:0000313" key="6">
    <source>
        <dbReference type="EMBL" id="NGY04762.1"/>
    </source>
</evidence>
<dbReference type="Proteomes" id="UP000472676">
    <property type="component" value="Unassembled WGS sequence"/>
</dbReference>
<keyword evidence="2 3" id="KW-0732">Signal</keyword>
<dbReference type="RefSeq" id="WP_166254794.1">
    <property type="nucleotide sequence ID" value="NZ_JAAMOW010000004.1"/>
</dbReference>
<dbReference type="Gene3D" id="1.10.1240.20">
    <property type="entry name" value="Lytic transglycosylase, superhelical linker domain"/>
    <property type="match status" value="1"/>
</dbReference>
<evidence type="ECO:0000256" key="1">
    <source>
        <dbReference type="ARBA" id="ARBA00007734"/>
    </source>
</evidence>
<accession>A0A6M2BQ74</accession>
<comment type="similarity">
    <text evidence="1">Belongs to the transglycosylase Slt family.</text>
</comment>
<dbReference type="SUPFAM" id="SSF53955">
    <property type="entry name" value="Lysozyme-like"/>
    <property type="match status" value="1"/>
</dbReference>
<comment type="caution">
    <text evidence="6">The sequence shown here is derived from an EMBL/GenBank/DDBJ whole genome shotgun (WGS) entry which is preliminary data.</text>
</comment>
<evidence type="ECO:0000259" key="4">
    <source>
        <dbReference type="Pfam" id="PF01464"/>
    </source>
</evidence>
<evidence type="ECO:0000313" key="7">
    <source>
        <dbReference type="Proteomes" id="UP000472676"/>
    </source>
</evidence>
<feature type="chain" id="PRO_5026785129" evidence="3">
    <location>
        <begin position="23"/>
        <end position="646"/>
    </location>
</feature>
<organism evidence="6 7">
    <name type="scientific">Solimonas terrae</name>
    <dbReference type="NCBI Taxonomy" id="1396819"/>
    <lineage>
        <taxon>Bacteria</taxon>
        <taxon>Pseudomonadati</taxon>
        <taxon>Pseudomonadota</taxon>
        <taxon>Gammaproteobacteria</taxon>
        <taxon>Nevskiales</taxon>
        <taxon>Nevskiaceae</taxon>
        <taxon>Solimonas</taxon>
    </lineage>
</organism>
<dbReference type="PANTHER" id="PTHR37423:SF5">
    <property type="entry name" value="SOLUBLE LYTIC MUREIN TRANSGLYCOSYLASE"/>
    <property type="match status" value="1"/>
</dbReference>
<sequence length="646" mass="72534">MKNRTAALFLAILLAVPAIARADDDDAVRQQFRDAMTSARAGQTPAQPDSAALRDYVLYPYLEATRIQSLISRGIDGSADAAAARWLNAHPDLPVSRELRRQWLRDIAARGDWPLFTAQDDGSDSDPTLVCYRWQARIASDGDPAATGQALLAFWVDAPQMPAVCNPPFDWLQAQNLIGDAAVEQRARKALSAGNSYLAGVLIQRLPPERAAPLRQWQRLLDDPQQALSAIVGDPRQRFEWTAFDAGFQKLARRDPPTAQTLLKQFDRSRIDDAQYGELCRAVALGLAWDRDPGAIAAFQAVPEDAVDDTVREWRVRAALWNGDWQLAANWLQTLPASAADDPRWAYWRARSAEQLGQNDQARALYSSLAQSNGYYGVLSAWRLGARYQPQTRDLDADHAAQKRLLKRNDALLRARELYFVDEVPWADSEWRTATATMTDADRLQAALLASHWGWHWQAVLMLTRLDDSDALDLMYPKKAYADEIRNAAKQSDLPPAWIYGVMRQESLFLRQAVSSSDALGLLQLKLATARDAARRAGLPRPDRDDLFDARTNIALGSAYLRQMTDRYGGQFVLTVASYNAGPNAVARWLPDTPLDADIWIENVPYNETRKYVERIAWHIAVHDWQTSGKIRDFDDLLQPVHRVTP</sequence>
<dbReference type="InterPro" id="IPR008939">
    <property type="entry name" value="Lytic_TGlycosylase_superhlx_U"/>
</dbReference>
<dbReference type="InterPro" id="IPR023346">
    <property type="entry name" value="Lysozyme-like_dom_sf"/>
</dbReference>
<dbReference type="Gene3D" id="1.10.530.10">
    <property type="match status" value="1"/>
</dbReference>
<dbReference type="GO" id="GO:0042597">
    <property type="term" value="C:periplasmic space"/>
    <property type="evidence" value="ECO:0007669"/>
    <property type="project" value="InterPro"/>
</dbReference>
<gene>
    <name evidence="6" type="ORF">G7Y85_08295</name>
</gene>
<feature type="signal peptide" evidence="3">
    <location>
        <begin position="1"/>
        <end position="22"/>
    </location>
</feature>
<evidence type="ECO:0000259" key="5">
    <source>
        <dbReference type="Pfam" id="PF14718"/>
    </source>
</evidence>
<dbReference type="Gene3D" id="1.25.20.10">
    <property type="entry name" value="Bacterial muramidases"/>
    <property type="match status" value="1"/>
</dbReference>
<evidence type="ECO:0000256" key="2">
    <source>
        <dbReference type="ARBA" id="ARBA00022729"/>
    </source>
</evidence>
<name>A0A6M2BQ74_9GAMM</name>
<dbReference type="InterPro" id="IPR008258">
    <property type="entry name" value="Transglycosylase_SLT_dom_1"/>
</dbReference>